<dbReference type="InterPro" id="IPR000566">
    <property type="entry name" value="Lipocln_cytosolic_FA-bd_dom"/>
</dbReference>
<gene>
    <name evidence="4" type="ORF">HPG69_015623</name>
</gene>
<feature type="compositionally biased region" description="Basic and acidic residues" evidence="2">
    <location>
        <begin position="263"/>
        <end position="275"/>
    </location>
</feature>
<evidence type="ECO:0000313" key="5">
    <source>
        <dbReference type="Proteomes" id="UP000551758"/>
    </source>
</evidence>
<accession>A0A7J7EEQ4</accession>
<proteinExistence type="inferred from homology"/>
<feature type="region of interest" description="Disordered" evidence="2">
    <location>
        <begin position="246"/>
        <end position="275"/>
    </location>
</feature>
<dbReference type="InterPro" id="IPR012674">
    <property type="entry name" value="Calycin"/>
</dbReference>
<dbReference type="SUPFAM" id="SSF50814">
    <property type="entry name" value="Lipocalins"/>
    <property type="match status" value="1"/>
</dbReference>
<dbReference type="Gene3D" id="2.40.128.20">
    <property type="match status" value="1"/>
</dbReference>
<feature type="region of interest" description="Disordered" evidence="2">
    <location>
        <begin position="129"/>
        <end position="220"/>
    </location>
</feature>
<name>A0A7J7EEQ4_DICBM</name>
<feature type="domain" description="Lipocalin/cytosolic fatty-acid binding" evidence="3">
    <location>
        <begin position="65"/>
        <end position="131"/>
    </location>
</feature>
<keyword evidence="5" id="KW-1185">Reference proteome</keyword>
<evidence type="ECO:0000259" key="3">
    <source>
        <dbReference type="Pfam" id="PF00061"/>
    </source>
</evidence>
<feature type="region of interest" description="Disordered" evidence="2">
    <location>
        <begin position="287"/>
        <end position="312"/>
    </location>
</feature>
<reference evidence="4 5" key="1">
    <citation type="journal article" date="2020" name="Mol. Biol. Evol.">
        <title>Interspecific Gene Flow and the Evolution of Specialization in Black and White Rhinoceros.</title>
        <authorList>
            <person name="Moodley Y."/>
            <person name="Westbury M.V."/>
            <person name="Russo I.M."/>
            <person name="Gopalakrishnan S."/>
            <person name="Rakotoarivelo A."/>
            <person name="Olsen R.A."/>
            <person name="Prost S."/>
            <person name="Tunstall T."/>
            <person name="Ryder O.A."/>
            <person name="Dalen L."/>
            <person name="Bruford M.W."/>
        </authorList>
    </citation>
    <scope>NUCLEOTIDE SEQUENCE [LARGE SCALE GENOMIC DNA]</scope>
    <source>
        <strain evidence="4">SBR-YM</strain>
        <tissue evidence="4">Skin</tissue>
    </source>
</reference>
<dbReference type="PANTHER" id="PTHR11430:SF28">
    <property type="entry name" value="EPIDIDYMAL-SPECIFIC LIPOCALIN-9"/>
    <property type="match status" value="1"/>
</dbReference>
<dbReference type="GO" id="GO:0036094">
    <property type="term" value="F:small molecule binding"/>
    <property type="evidence" value="ECO:0007669"/>
    <property type="project" value="InterPro"/>
</dbReference>
<dbReference type="Proteomes" id="UP000551758">
    <property type="component" value="Unassembled WGS sequence"/>
</dbReference>
<dbReference type="GO" id="GO:0005615">
    <property type="term" value="C:extracellular space"/>
    <property type="evidence" value="ECO:0007669"/>
    <property type="project" value="TreeGrafter"/>
</dbReference>
<dbReference type="AlphaFoldDB" id="A0A7J7EEQ4"/>
<feature type="compositionally biased region" description="Polar residues" evidence="2">
    <location>
        <begin position="129"/>
        <end position="138"/>
    </location>
</feature>
<comment type="caution">
    <text evidence="4">The sequence shown here is derived from an EMBL/GenBank/DDBJ whole genome shotgun (WGS) entry which is preliminary data.</text>
</comment>
<organism evidence="4 5">
    <name type="scientific">Diceros bicornis minor</name>
    <name type="common">South-central black rhinoceros</name>
    <dbReference type="NCBI Taxonomy" id="77932"/>
    <lineage>
        <taxon>Eukaryota</taxon>
        <taxon>Metazoa</taxon>
        <taxon>Chordata</taxon>
        <taxon>Craniata</taxon>
        <taxon>Vertebrata</taxon>
        <taxon>Euteleostomi</taxon>
        <taxon>Mammalia</taxon>
        <taxon>Eutheria</taxon>
        <taxon>Laurasiatheria</taxon>
        <taxon>Perissodactyla</taxon>
        <taxon>Rhinocerotidae</taxon>
        <taxon>Diceros</taxon>
    </lineage>
</organism>
<comment type="similarity">
    <text evidence="1">Belongs to the calycin superfamily. Lipocalin family.</text>
</comment>
<dbReference type="Pfam" id="PF00061">
    <property type="entry name" value="Lipocalin"/>
    <property type="match status" value="1"/>
</dbReference>
<dbReference type="PANTHER" id="PTHR11430">
    <property type="entry name" value="LIPOCALIN"/>
    <property type="match status" value="1"/>
</dbReference>
<evidence type="ECO:0000313" key="4">
    <source>
        <dbReference type="EMBL" id="KAF5914177.1"/>
    </source>
</evidence>
<protein>
    <recommendedName>
        <fullName evidence="3">Lipocalin/cytosolic fatty-acid binding domain-containing protein</fullName>
    </recommendedName>
</protein>
<sequence length="312" mass="33987">MRRGACCCCRQRRHRGLHLVGTVCSATQPTVHAHGHTAHPAPNPGVPGRQWRAGCSEPSVPADKGENRVLLEETDYRLYVTFYLRNLRNGTQVLALYGRIPDLSPSFLNRFEKTCKKYGLGPQNIINLSNKGRLTPSTPAAAAKSGALRERSGSARPWHRGPQGLTGSGWRPQRGPSENPLRLPRSLSQAREVEELARPSRATLAAPDHRRTPYPSRPVTLLCPHRDAPRGTGCGALGHAEAASCHTGRGRAERPGASMGTRRSSEAESSRGGDCDAMHFLADLRRGLRGGPWNATPPQRRESPLAWTPQPA</sequence>
<dbReference type="EMBL" id="JACDTQ010003420">
    <property type="protein sequence ID" value="KAF5914177.1"/>
    <property type="molecule type" value="Genomic_DNA"/>
</dbReference>
<evidence type="ECO:0000256" key="2">
    <source>
        <dbReference type="SAM" id="MobiDB-lite"/>
    </source>
</evidence>
<dbReference type="InterPro" id="IPR002345">
    <property type="entry name" value="Lipocalin"/>
</dbReference>
<evidence type="ECO:0000256" key="1">
    <source>
        <dbReference type="ARBA" id="ARBA00006889"/>
    </source>
</evidence>